<dbReference type="GO" id="GO:0005516">
    <property type="term" value="F:calmodulin binding"/>
    <property type="evidence" value="ECO:0007669"/>
    <property type="project" value="TreeGrafter"/>
</dbReference>
<evidence type="ECO:0000256" key="5">
    <source>
        <dbReference type="ARBA" id="ARBA00023273"/>
    </source>
</evidence>
<reference evidence="8" key="3">
    <citation type="submission" date="2025-09" db="UniProtKB">
        <authorList>
            <consortium name="Ensembl"/>
        </authorList>
    </citation>
    <scope>IDENTIFICATION</scope>
</reference>
<evidence type="ECO:0000256" key="1">
    <source>
        <dbReference type="ARBA" id="ARBA00004138"/>
    </source>
</evidence>
<comment type="subcellular location">
    <subcellularLocation>
        <location evidence="1">Cell projection</location>
        <location evidence="1">Cilium</location>
    </subcellularLocation>
    <subcellularLocation>
        <location evidence="2">Cytoplasm</location>
        <location evidence="2">Cytoskeleton</location>
    </subcellularLocation>
</comment>
<dbReference type="GeneTree" id="ENSGT00940000153866"/>
<evidence type="ECO:0000256" key="2">
    <source>
        <dbReference type="ARBA" id="ARBA00004245"/>
    </source>
</evidence>
<evidence type="ECO:0000256" key="4">
    <source>
        <dbReference type="ARBA" id="ARBA00023212"/>
    </source>
</evidence>
<evidence type="ECO:0000313" key="8">
    <source>
        <dbReference type="Ensembl" id="ENSONIP00000056453.1"/>
    </source>
</evidence>
<keyword evidence="3" id="KW-0963">Cytoplasm</keyword>
<name>A0A669D783_ORENI</name>
<dbReference type="PANTHER" id="PTHR21490">
    <property type="entry name" value="ENKURIN-RELATED"/>
    <property type="match status" value="1"/>
</dbReference>
<keyword evidence="9" id="KW-1185">Reference proteome</keyword>
<organism evidence="8 9">
    <name type="scientific">Oreochromis niloticus</name>
    <name type="common">Nile tilapia</name>
    <name type="synonym">Tilapia nilotica</name>
    <dbReference type="NCBI Taxonomy" id="8128"/>
    <lineage>
        <taxon>Eukaryota</taxon>
        <taxon>Metazoa</taxon>
        <taxon>Chordata</taxon>
        <taxon>Craniata</taxon>
        <taxon>Vertebrata</taxon>
        <taxon>Euteleostomi</taxon>
        <taxon>Actinopterygii</taxon>
        <taxon>Neopterygii</taxon>
        <taxon>Teleostei</taxon>
        <taxon>Neoteleostei</taxon>
        <taxon>Acanthomorphata</taxon>
        <taxon>Ovalentaria</taxon>
        <taxon>Cichlomorphae</taxon>
        <taxon>Cichliformes</taxon>
        <taxon>Cichlidae</taxon>
        <taxon>African cichlids</taxon>
        <taxon>Pseudocrenilabrinae</taxon>
        <taxon>Oreochromini</taxon>
        <taxon>Oreochromis</taxon>
    </lineage>
</organism>
<feature type="compositionally biased region" description="Basic and acidic residues" evidence="6">
    <location>
        <begin position="59"/>
        <end position="78"/>
    </location>
</feature>
<dbReference type="Proteomes" id="UP000005207">
    <property type="component" value="Linkage group LG11"/>
</dbReference>
<dbReference type="Ensembl" id="ENSONIT00000051967.1">
    <property type="protein sequence ID" value="ENSONIP00000056453.1"/>
    <property type="gene ID" value="ENSONIG00000031867.1"/>
</dbReference>
<feature type="region of interest" description="Disordered" evidence="6">
    <location>
        <begin position="44"/>
        <end position="83"/>
    </location>
</feature>
<proteinExistence type="predicted"/>
<reference evidence="9" key="1">
    <citation type="submission" date="2012-01" db="EMBL/GenBank/DDBJ databases">
        <title>The Genome Sequence of Oreochromis niloticus (Nile Tilapia).</title>
        <authorList>
            <consortium name="Broad Institute Genome Assembly Team"/>
            <consortium name="Broad Institute Sequencing Platform"/>
            <person name="Di Palma F."/>
            <person name="Johnson J."/>
            <person name="Lander E.S."/>
            <person name="Lindblad-Toh K."/>
        </authorList>
    </citation>
    <scope>NUCLEOTIDE SEQUENCE [LARGE SCALE GENOMIC DNA]</scope>
</reference>
<evidence type="ECO:0000256" key="6">
    <source>
        <dbReference type="SAM" id="MobiDB-lite"/>
    </source>
</evidence>
<evidence type="ECO:0000256" key="3">
    <source>
        <dbReference type="ARBA" id="ARBA00022490"/>
    </source>
</evidence>
<dbReference type="PROSITE" id="PS51665">
    <property type="entry name" value="ENKURIN"/>
    <property type="match status" value="1"/>
</dbReference>
<dbReference type="PANTHER" id="PTHR21490:SF0">
    <property type="entry name" value="ENKURIN"/>
    <property type="match status" value="1"/>
</dbReference>
<dbReference type="OMA" id="FEEHEYI"/>
<reference evidence="8" key="2">
    <citation type="submission" date="2025-08" db="UniProtKB">
        <authorList>
            <consortium name="Ensembl"/>
        </authorList>
    </citation>
    <scope>IDENTIFICATION</scope>
</reference>
<protein>
    <recommendedName>
        <fullName evidence="7">Enkurin domain-containing protein</fullName>
    </recommendedName>
</protein>
<keyword evidence="4" id="KW-0206">Cytoskeleton</keyword>
<dbReference type="Pfam" id="PF13864">
    <property type="entry name" value="Enkurin"/>
    <property type="match status" value="1"/>
</dbReference>
<dbReference type="GO" id="GO:0005879">
    <property type="term" value="C:axonemal microtubule"/>
    <property type="evidence" value="ECO:0007669"/>
    <property type="project" value="TreeGrafter"/>
</dbReference>
<dbReference type="GO" id="GO:0001669">
    <property type="term" value="C:acrosomal vesicle"/>
    <property type="evidence" value="ECO:0007669"/>
    <property type="project" value="TreeGrafter"/>
</dbReference>
<keyword evidence="5" id="KW-0966">Cell projection</keyword>
<dbReference type="InterPro" id="IPR052102">
    <property type="entry name" value="Enkurin_domain-protein"/>
</dbReference>
<sequence length="220" mass="25686">PLFTCCSVCVASNLLPKERPPPPHKPKMYISKYREAVVFENKYNKHAHRTMGPGTVEAPSHREMCPQKPKSEKPEGTCRKKVPLKPQPAFADTIKGDKQLLEKSGLVPFYVKKPDYGSVPGYLRRQNAEKERAKREYDAWPLPEEEKQKILQGLKRRFHDLHFEYQSFPFGLSPLQYRKNNYKKFLEEAMSEVEKDIALFEEHEYIYVGRKGTSEQDQKI</sequence>
<dbReference type="AlphaFoldDB" id="A0A669D783"/>
<evidence type="ECO:0000259" key="7">
    <source>
        <dbReference type="PROSITE" id="PS51665"/>
    </source>
</evidence>
<dbReference type="InterPro" id="IPR027012">
    <property type="entry name" value="Enkurin_dom"/>
</dbReference>
<feature type="domain" description="Enkurin" evidence="7">
    <location>
        <begin position="114"/>
        <end position="208"/>
    </location>
</feature>
<accession>A0A669D783</accession>
<evidence type="ECO:0000313" key="9">
    <source>
        <dbReference type="Proteomes" id="UP000005207"/>
    </source>
</evidence>
<dbReference type="InParanoid" id="A0A669D783"/>